<dbReference type="Pfam" id="PF00374">
    <property type="entry name" value="NiFeSe_Hases"/>
    <property type="match status" value="2"/>
</dbReference>
<comment type="cofactor">
    <cofactor evidence="2">
        <name>Fe cation</name>
        <dbReference type="ChEBI" id="CHEBI:24875"/>
    </cofactor>
</comment>
<name>A0A178MTJ6_9PROT</name>
<keyword evidence="2" id="KW-0533">Nickel</keyword>
<feature type="binding site" evidence="2">
    <location>
        <position position="45"/>
    </location>
    <ligand>
        <name>Mg(2+)</name>
        <dbReference type="ChEBI" id="CHEBI:18420"/>
    </ligand>
</feature>
<dbReference type="RefSeq" id="WP_068499324.1">
    <property type="nucleotide sequence ID" value="NZ_LWQU01000130.1"/>
</dbReference>
<comment type="cofactor">
    <cofactor evidence="2">
        <name>Ni(2+)</name>
        <dbReference type="ChEBI" id="CHEBI:49786"/>
    </cofactor>
</comment>
<dbReference type="OrthoDB" id="9761717at2"/>
<feature type="binding site" evidence="2">
    <location>
        <position position="64"/>
    </location>
    <ligand>
        <name>Ni(2+)</name>
        <dbReference type="ChEBI" id="CHEBI:49786"/>
    </ligand>
</feature>
<protein>
    <submittedName>
        <fullName evidence="3">Dehydrogenase</fullName>
    </submittedName>
</protein>
<dbReference type="Proteomes" id="UP000078543">
    <property type="component" value="Unassembled WGS sequence"/>
</dbReference>
<dbReference type="PANTHER" id="PTHR43600">
    <property type="entry name" value="COENZYME F420 HYDROGENASE, SUBUNIT ALPHA"/>
    <property type="match status" value="1"/>
</dbReference>
<dbReference type="GO" id="GO:0016151">
    <property type="term" value="F:nickel cation binding"/>
    <property type="evidence" value="ECO:0007669"/>
    <property type="project" value="InterPro"/>
</dbReference>
<dbReference type="Gene3D" id="1.10.645.10">
    <property type="entry name" value="Cytochrome-c3 Hydrogenase, chain B"/>
    <property type="match status" value="1"/>
</dbReference>
<dbReference type="PROSITE" id="PS00508">
    <property type="entry name" value="NI_HGENASE_L_2"/>
    <property type="match status" value="1"/>
</dbReference>
<evidence type="ECO:0000256" key="1">
    <source>
        <dbReference type="ARBA" id="ARBA00023002"/>
    </source>
</evidence>
<feature type="binding site" evidence="2">
    <location>
        <position position="415"/>
    </location>
    <ligand>
        <name>Ni(2+)</name>
        <dbReference type="ChEBI" id="CHEBI:49786"/>
    </ligand>
</feature>
<feature type="binding site" evidence="2">
    <location>
        <position position="421"/>
    </location>
    <ligand>
        <name>Mg(2+)</name>
        <dbReference type="ChEBI" id="CHEBI:18420"/>
    </ligand>
</feature>
<accession>A0A178MTJ6</accession>
<keyword evidence="1" id="KW-0560">Oxidoreductase</keyword>
<dbReference type="PANTHER" id="PTHR43600:SF4">
    <property type="entry name" value="CYTOSOLIC NIFE-HYDROGENASE, ALPHA SUBUNIT"/>
    <property type="match status" value="1"/>
</dbReference>
<dbReference type="InterPro" id="IPR001501">
    <property type="entry name" value="Ni-dep_hyd_lsu"/>
</dbReference>
<dbReference type="EMBL" id="LWQU01000130">
    <property type="protein sequence ID" value="OAN51481.1"/>
    <property type="molecule type" value="Genomic_DNA"/>
</dbReference>
<dbReference type="AlphaFoldDB" id="A0A178MTJ6"/>
<keyword evidence="2" id="KW-0460">Magnesium</keyword>
<reference evidence="3 4" key="1">
    <citation type="submission" date="2016-04" db="EMBL/GenBank/DDBJ databases">
        <title>Draft genome sequence of freshwater magnetotactic bacteria Magnetospirillum marisnigri SP-1 and Magnetospirillum moscoviense BB-1.</title>
        <authorList>
            <person name="Koziaeva V."/>
            <person name="Dziuba M.V."/>
            <person name="Ivanov T.M."/>
            <person name="Kuznetsov B."/>
            <person name="Grouzdev D.S."/>
        </authorList>
    </citation>
    <scope>NUCLEOTIDE SEQUENCE [LARGE SCALE GENOMIC DNA]</scope>
    <source>
        <strain evidence="3 4">BB-1</strain>
    </source>
</reference>
<feature type="binding site" evidence="2">
    <location>
        <position position="67"/>
    </location>
    <ligand>
        <name>Fe cation</name>
        <dbReference type="ChEBI" id="CHEBI:24875"/>
    </ligand>
</feature>
<keyword evidence="2" id="KW-0408">Iron</keyword>
<keyword evidence="2" id="KW-0479">Metal-binding</keyword>
<dbReference type="InterPro" id="IPR029014">
    <property type="entry name" value="NiFe-Hase_large"/>
</dbReference>
<evidence type="ECO:0000256" key="2">
    <source>
        <dbReference type="PIRSR" id="PIRSR601501-1"/>
    </source>
</evidence>
<dbReference type="STRING" id="1437059.A6A05_01060"/>
<feature type="binding site" evidence="2">
    <location>
        <position position="418"/>
    </location>
    <ligand>
        <name>Fe cation</name>
        <dbReference type="ChEBI" id="CHEBI:24875"/>
    </ligand>
</feature>
<feature type="binding site" evidence="2">
    <location>
        <position position="371"/>
    </location>
    <ligand>
        <name>Mg(2+)</name>
        <dbReference type="ChEBI" id="CHEBI:18420"/>
    </ligand>
</feature>
<organism evidence="3 4">
    <name type="scientific">Magnetospirillum moscoviense</name>
    <dbReference type="NCBI Taxonomy" id="1437059"/>
    <lineage>
        <taxon>Bacteria</taxon>
        <taxon>Pseudomonadati</taxon>
        <taxon>Pseudomonadota</taxon>
        <taxon>Alphaproteobacteria</taxon>
        <taxon>Rhodospirillales</taxon>
        <taxon>Rhodospirillaceae</taxon>
        <taxon>Magnetospirillum</taxon>
    </lineage>
</organism>
<gene>
    <name evidence="3" type="ORF">A6A05_01060</name>
</gene>
<proteinExistence type="predicted"/>
<keyword evidence="4" id="KW-1185">Reference proteome</keyword>
<sequence>MAETRTIKVEALARVEGEGSLHVKIRDGRVKELHFGIFEPPRFFEAFLKGRDFREVPDITARICGICPIAYLMGASQAMEDALGIQVTKPIRDLRRLIYCGEWIESHALHVYMLHAPDFLGLSDALELAAVNRPLVENALRLKKVGNEILEVIGGRAIHPVGLKVGGFFKLPDKKALKGLEEDLKWALETSIATAKLVGGFDFPDITQDYNFMALRHPDEYAIHEGRLVTSAGLDIPVSKFLDHIDEEHVPWSNALHGVAKDGSAHHVGPLARYNLNYDKLSATAKASAKAAGLGKVVKNPFQSIVVRAVELVQVCEDALKLVQDYVVPERAYVEAPVRAGEGHGCTEAPRGICYHRYRIDKEGTVLDARIVPPTAQNQKVIELDLMKVVEANLQKDDDTIKWKAEQAIRNYDPCISCATHFLKLEMDRG</sequence>
<feature type="binding site" evidence="2">
    <location>
        <position position="67"/>
    </location>
    <ligand>
        <name>Ni(2+)</name>
        <dbReference type="ChEBI" id="CHEBI:49786"/>
    </ligand>
</feature>
<evidence type="ECO:0000313" key="4">
    <source>
        <dbReference type="Proteomes" id="UP000078543"/>
    </source>
</evidence>
<dbReference type="SUPFAM" id="SSF56762">
    <property type="entry name" value="HydB/Nqo4-like"/>
    <property type="match status" value="1"/>
</dbReference>
<evidence type="ECO:0000313" key="3">
    <source>
        <dbReference type="EMBL" id="OAN51481.1"/>
    </source>
</evidence>
<dbReference type="GO" id="GO:0008901">
    <property type="term" value="F:ferredoxin hydrogenase activity"/>
    <property type="evidence" value="ECO:0007669"/>
    <property type="project" value="InterPro"/>
</dbReference>
<dbReference type="InterPro" id="IPR018194">
    <property type="entry name" value="Ni-dep_hyd_lsu_Ni_BS"/>
</dbReference>
<comment type="caution">
    <text evidence="3">The sequence shown here is derived from an EMBL/GenBank/DDBJ whole genome shotgun (WGS) entry which is preliminary data.</text>
</comment>